<accession>A0A9Q1QNZ1</accession>
<keyword evidence="2" id="KW-1185">Reference proteome</keyword>
<dbReference type="AlphaFoldDB" id="A0A9Q1QNZ1"/>
<proteinExistence type="predicted"/>
<dbReference type="Proteomes" id="UP001153076">
    <property type="component" value="Unassembled WGS sequence"/>
</dbReference>
<comment type="caution">
    <text evidence="1">The sequence shown here is derived from an EMBL/GenBank/DDBJ whole genome shotgun (WGS) entry which is preliminary data.</text>
</comment>
<gene>
    <name evidence="1" type="ORF">Cgig2_011450</name>
</gene>
<reference evidence="1" key="1">
    <citation type="submission" date="2022-04" db="EMBL/GenBank/DDBJ databases">
        <title>Carnegiea gigantea Genome sequencing and assembly v2.</title>
        <authorList>
            <person name="Copetti D."/>
            <person name="Sanderson M.J."/>
            <person name="Burquez A."/>
            <person name="Wojciechowski M.F."/>
        </authorList>
    </citation>
    <scope>NUCLEOTIDE SEQUENCE</scope>
    <source>
        <strain evidence="1">SGP5-SGP5p</strain>
        <tissue evidence="1">Aerial part</tissue>
    </source>
</reference>
<evidence type="ECO:0000313" key="1">
    <source>
        <dbReference type="EMBL" id="KAJ8448829.1"/>
    </source>
</evidence>
<name>A0A9Q1QNZ1_9CARY</name>
<organism evidence="1 2">
    <name type="scientific">Carnegiea gigantea</name>
    <dbReference type="NCBI Taxonomy" id="171969"/>
    <lineage>
        <taxon>Eukaryota</taxon>
        <taxon>Viridiplantae</taxon>
        <taxon>Streptophyta</taxon>
        <taxon>Embryophyta</taxon>
        <taxon>Tracheophyta</taxon>
        <taxon>Spermatophyta</taxon>
        <taxon>Magnoliopsida</taxon>
        <taxon>eudicotyledons</taxon>
        <taxon>Gunneridae</taxon>
        <taxon>Pentapetalae</taxon>
        <taxon>Caryophyllales</taxon>
        <taxon>Cactineae</taxon>
        <taxon>Cactaceae</taxon>
        <taxon>Cactoideae</taxon>
        <taxon>Echinocereeae</taxon>
        <taxon>Carnegiea</taxon>
    </lineage>
</organism>
<protein>
    <submittedName>
        <fullName evidence="1">Uncharacterized protein</fullName>
    </submittedName>
</protein>
<dbReference type="EMBL" id="JAKOGI010000027">
    <property type="protein sequence ID" value="KAJ8448829.1"/>
    <property type="molecule type" value="Genomic_DNA"/>
</dbReference>
<evidence type="ECO:0000313" key="2">
    <source>
        <dbReference type="Proteomes" id="UP001153076"/>
    </source>
</evidence>
<sequence length="189" mass="21954">MNRSKARDHLDMATGATKLKSCMQSSNNFVEWTLSLGTVQEETRCRCMLQYTMKFVNSLIFPVALIRQKAFNIAWVRIFWKGPSEMDTLLFTIQKYRLSKESLMDELLTDILAACHFDDQDSEQCGTTELVCSNSSSLPFTNPTESQLLRPERRARESYERGARKRLQWIYHFHADSKCLMCLVIVIFC</sequence>